<keyword evidence="4" id="KW-1185">Reference proteome</keyword>
<dbReference type="PANTHER" id="PTHR13271">
    <property type="entry name" value="UNCHARACTERIZED PUTATIVE METHYLTRANSFERASE"/>
    <property type="match status" value="1"/>
</dbReference>
<dbReference type="CDD" id="cd10527">
    <property type="entry name" value="SET_LSMT"/>
    <property type="match status" value="1"/>
</dbReference>
<sequence length="382" mass="42668">MTLFRSVLVPLLATLVVTPCPCQSFVPTSPTSVTTDCPFARQSTYLFSTLVSQPVEQSKYIQMMAWLQDNGAVINDKIEIRASSQGDGYGAFVKEPVAEGESLFEIPRNLCLTIEDATGDADCGKLFTQLIEKVGPGGNTVAMAGYMAKEYLISLEDEGLSEDATKKSRWGPYFYTLPWRRGVNNQEHVLFWEDERVETLLVGSLCYGEATSLREEVALAIRILGPMVSKPIQVARGKITNSGFRFPWQTDDRATTYVDARDVAEGLPEAVKGAFVCLLTRSFQDGEGDEEKLVPLLDMLQHSELPNVRHAMRTADGAVEVRARCDIDAESELRNQYRSEEEETMPYSRFFTRFGFVPGITEPMEDLLRDKSSIFYPQTAEV</sequence>
<dbReference type="Pfam" id="PF00856">
    <property type="entry name" value="SET"/>
    <property type="match status" value="1"/>
</dbReference>
<dbReference type="PROSITE" id="PS50280">
    <property type="entry name" value="SET"/>
    <property type="match status" value="1"/>
</dbReference>
<dbReference type="InterPro" id="IPR050600">
    <property type="entry name" value="SETD3_SETD6_MTase"/>
</dbReference>
<comment type="caution">
    <text evidence="3">The sequence shown here is derived from an EMBL/GenBank/DDBJ whole genome shotgun (WGS) entry which is preliminary data.</text>
</comment>
<keyword evidence="3" id="KW-0489">Methyltransferase</keyword>
<organism evidence="3 4">
    <name type="scientific">Nitzschia inconspicua</name>
    <dbReference type="NCBI Taxonomy" id="303405"/>
    <lineage>
        <taxon>Eukaryota</taxon>
        <taxon>Sar</taxon>
        <taxon>Stramenopiles</taxon>
        <taxon>Ochrophyta</taxon>
        <taxon>Bacillariophyta</taxon>
        <taxon>Bacillariophyceae</taxon>
        <taxon>Bacillariophycidae</taxon>
        <taxon>Bacillariales</taxon>
        <taxon>Bacillariaceae</taxon>
        <taxon>Nitzschia</taxon>
    </lineage>
</organism>
<dbReference type="EMBL" id="JAGRRH010000010">
    <property type="protein sequence ID" value="KAG7363604.1"/>
    <property type="molecule type" value="Genomic_DNA"/>
</dbReference>
<dbReference type="Proteomes" id="UP000693970">
    <property type="component" value="Unassembled WGS sequence"/>
</dbReference>
<feature type="signal peptide" evidence="1">
    <location>
        <begin position="1"/>
        <end position="24"/>
    </location>
</feature>
<dbReference type="AlphaFoldDB" id="A0A9K3LJK6"/>
<keyword evidence="1" id="KW-0732">Signal</keyword>
<keyword evidence="3" id="KW-0808">Transferase</keyword>
<feature type="chain" id="PRO_5039954370" evidence="1">
    <location>
        <begin position="25"/>
        <end position="382"/>
    </location>
</feature>
<reference evidence="3" key="2">
    <citation type="submission" date="2021-04" db="EMBL/GenBank/DDBJ databases">
        <authorList>
            <person name="Podell S."/>
        </authorList>
    </citation>
    <scope>NUCLEOTIDE SEQUENCE</scope>
    <source>
        <strain evidence="3">Hildebrandi</strain>
    </source>
</reference>
<dbReference type="OrthoDB" id="341421at2759"/>
<feature type="domain" description="SET" evidence="2">
    <location>
        <begin position="76"/>
        <end position="338"/>
    </location>
</feature>
<dbReference type="GO" id="GO:0032259">
    <property type="term" value="P:methylation"/>
    <property type="evidence" value="ECO:0007669"/>
    <property type="project" value="UniProtKB-KW"/>
</dbReference>
<evidence type="ECO:0000256" key="1">
    <source>
        <dbReference type="SAM" id="SignalP"/>
    </source>
</evidence>
<gene>
    <name evidence="3" type="ORF">IV203_026965</name>
</gene>
<proteinExistence type="predicted"/>
<reference evidence="3" key="1">
    <citation type="journal article" date="2021" name="Sci. Rep.">
        <title>Diploid genomic architecture of Nitzschia inconspicua, an elite biomass production diatom.</title>
        <authorList>
            <person name="Oliver A."/>
            <person name="Podell S."/>
            <person name="Pinowska A."/>
            <person name="Traller J.C."/>
            <person name="Smith S.R."/>
            <person name="McClure R."/>
            <person name="Beliaev A."/>
            <person name="Bohutskyi P."/>
            <person name="Hill E.A."/>
            <person name="Rabines A."/>
            <person name="Zheng H."/>
            <person name="Allen L.Z."/>
            <person name="Kuo A."/>
            <person name="Grigoriev I.V."/>
            <person name="Allen A.E."/>
            <person name="Hazlebeck D."/>
            <person name="Allen E.E."/>
        </authorList>
    </citation>
    <scope>NUCLEOTIDE SEQUENCE</scope>
    <source>
        <strain evidence="3">Hildebrandi</strain>
    </source>
</reference>
<dbReference type="GO" id="GO:0016279">
    <property type="term" value="F:protein-lysine N-methyltransferase activity"/>
    <property type="evidence" value="ECO:0007669"/>
    <property type="project" value="TreeGrafter"/>
</dbReference>
<evidence type="ECO:0000313" key="3">
    <source>
        <dbReference type="EMBL" id="KAG7363604.1"/>
    </source>
</evidence>
<name>A0A9K3LJK6_9STRA</name>
<evidence type="ECO:0000313" key="4">
    <source>
        <dbReference type="Proteomes" id="UP000693970"/>
    </source>
</evidence>
<accession>A0A9K3LJK6</accession>
<dbReference type="InterPro" id="IPR001214">
    <property type="entry name" value="SET_dom"/>
</dbReference>
<evidence type="ECO:0000259" key="2">
    <source>
        <dbReference type="PROSITE" id="PS50280"/>
    </source>
</evidence>
<protein>
    <submittedName>
        <fullName evidence="3">SET methyltransferase domain containing protein</fullName>
    </submittedName>
</protein>